<dbReference type="STRING" id="454286.A0A0J8TW94"/>
<gene>
    <name evidence="2" type="ORF">CISG_07022</name>
</gene>
<organism evidence="2 3">
    <name type="scientific">Coccidioides immitis RMSCC 3703</name>
    <dbReference type="NCBI Taxonomy" id="454286"/>
    <lineage>
        <taxon>Eukaryota</taxon>
        <taxon>Fungi</taxon>
        <taxon>Dikarya</taxon>
        <taxon>Ascomycota</taxon>
        <taxon>Pezizomycotina</taxon>
        <taxon>Eurotiomycetes</taxon>
        <taxon>Eurotiomycetidae</taxon>
        <taxon>Onygenales</taxon>
        <taxon>Onygenaceae</taxon>
        <taxon>Coccidioides</taxon>
    </lineage>
</organism>
<evidence type="ECO:0000313" key="3">
    <source>
        <dbReference type="Proteomes" id="UP000054559"/>
    </source>
</evidence>
<protein>
    <submittedName>
        <fullName evidence="2">Uncharacterized protein</fullName>
    </submittedName>
</protein>
<feature type="compositionally biased region" description="Basic and acidic residues" evidence="1">
    <location>
        <begin position="136"/>
        <end position="151"/>
    </location>
</feature>
<feature type="compositionally biased region" description="Basic and acidic residues" evidence="1">
    <location>
        <begin position="36"/>
        <end position="47"/>
    </location>
</feature>
<feature type="compositionally biased region" description="Polar residues" evidence="1">
    <location>
        <begin position="103"/>
        <end position="116"/>
    </location>
</feature>
<accession>A0A0J8TW94</accession>
<dbReference type="EMBL" id="DS268161">
    <property type="protein sequence ID" value="KMU78182.1"/>
    <property type="molecule type" value="Genomic_DNA"/>
</dbReference>
<dbReference type="AlphaFoldDB" id="A0A0J8TW94"/>
<proteinExistence type="predicted"/>
<dbReference type="Proteomes" id="UP000054559">
    <property type="component" value="Unassembled WGS sequence"/>
</dbReference>
<evidence type="ECO:0000256" key="1">
    <source>
        <dbReference type="SAM" id="MobiDB-lite"/>
    </source>
</evidence>
<name>A0A0J8TW94_COCIT</name>
<feature type="region of interest" description="Disordered" evidence="1">
    <location>
        <begin position="1"/>
        <end position="207"/>
    </location>
</feature>
<sequence length="207" mass="22387">MTSGRPPGGHPSAAGNNDLLQLDDTPVYGSGQRAPVNDDHLLERYDIDDSDLPSPRASVSYDEFVGGRHPSTRAGASSNVPHQDGLQPPSASSQFYGGGPATRTYSQTSDLHNYQRYSDIDDFDDERGYYPEADLDGDHLPIRDARARDRNNLPLTEAGARASADTVGTEGDPRPKSKSAALAISNSVSDEESQIRDARPRVIYLDT</sequence>
<evidence type="ECO:0000313" key="2">
    <source>
        <dbReference type="EMBL" id="KMU78182.1"/>
    </source>
</evidence>
<reference evidence="3" key="1">
    <citation type="journal article" date="2010" name="Genome Res.">
        <title>Population genomic sequencing of Coccidioides fungi reveals recent hybridization and transposon control.</title>
        <authorList>
            <person name="Neafsey D.E."/>
            <person name="Barker B.M."/>
            <person name="Sharpton T.J."/>
            <person name="Stajich J.E."/>
            <person name="Park D.J."/>
            <person name="Whiston E."/>
            <person name="Hung C.-Y."/>
            <person name="McMahan C."/>
            <person name="White J."/>
            <person name="Sykes S."/>
            <person name="Heiman D."/>
            <person name="Young S."/>
            <person name="Zeng Q."/>
            <person name="Abouelleil A."/>
            <person name="Aftuck L."/>
            <person name="Bessette D."/>
            <person name="Brown A."/>
            <person name="FitzGerald M."/>
            <person name="Lui A."/>
            <person name="Macdonald J.P."/>
            <person name="Priest M."/>
            <person name="Orbach M.J."/>
            <person name="Galgiani J.N."/>
            <person name="Kirkland T.N."/>
            <person name="Cole G.T."/>
            <person name="Birren B.W."/>
            <person name="Henn M.R."/>
            <person name="Taylor J.W."/>
            <person name="Rounsley S.D."/>
        </authorList>
    </citation>
    <scope>NUCLEOTIDE SEQUENCE [LARGE SCALE GENOMIC DNA]</scope>
    <source>
        <strain evidence="3">RMSCC 3703</strain>
    </source>
</reference>